<dbReference type="Proteomes" id="UP000193866">
    <property type="component" value="Unassembled WGS sequence"/>
</dbReference>
<dbReference type="EMBL" id="LQPG01000039">
    <property type="protein sequence ID" value="ORW08040.1"/>
    <property type="molecule type" value="Genomic_DNA"/>
</dbReference>
<dbReference type="STRING" id="1108812.AWC16_20090"/>
<comment type="caution">
    <text evidence="1">The sequence shown here is derived from an EMBL/GenBank/DDBJ whole genome shotgun (WGS) entry which is preliminary data.</text>
</comment>
<name>A0A1X1YAK6_9MYCO</name>
<sequence length="67" mass="7785">MIGELAARAAGKTVYRNHKGQQAWCLCAECTARHQSRNKRRTRHDTWAIDGQDWRIHEDLARKAPEN</sequence>
<proteinExistence type="predicted"/>
<protein>
    <submittedName>
        <fullName evidence="1">Uncharacterized protein</fullName>
    </submittedName>
</protein>
<evidence type="ECO:0000313" key="2">
    <source>
        <dbReference type="Proteomes" id="UP000193866"/>
    </source>
</evidence>
<organism evidence="1 2">
    <name type="scientific">Mycolicibacter longobardus</name>
    <dbReference type="NCBI Taxonomy" id="1108812"/>
    <lineage>
        <taxon>Bacteria</taxon>
        <taxon>Bacillati</taxon>
        <taxon>Actinomycetota</taxon>
        <taxon>Actinomycetes</taxon>
        <taxon>Mycobacteriales</taxon>
        <taxon>Mycobacteriaceae</taxon>
        <taxon>Mycolicibacter</taxon>
    </lineage>
</organism>
<dbReference type="OrthoDB" id="4762718at2"/>
<keyword evidence="2" id="KW-1185">Reference proteome</keyword>
<accession>A0A1X1YAK6</accession>
<evidence type="ECO:0000313" key="1">
    <source>
        <dbReference type="EMBL" id="ORW08040.1"/>
    </source>
</evidence>
<dbReference type="RefSeq" id="WP_085266325.1">
    <property type="nucleotide sequence ID" value="NZ_LQPG01000039.1"/>
</dbReference>
<reference evidence="1 2" key="1">
    <citation type="submission" date="2016-01" db="EMBL/GenBank/DDBJ databases">
        <title>The new phylogeny of the genus Mycobacterium.</title>
        <authorList>
            <person name="Tarcisio F."/>
            <person name="Conor M."/>
            <person name="Antonella G."/>
            <person name="Elisabetta G."/>
            <person name="Giulia F.S."/>
            <person name="Sara T."/>
            <person name="Anna F."/>
            <person name="Clotilde B."/>
            <person name="Roberto B."/>
            <person name="Veronica D.S."/>
            <person name="Fabio R."/>
            <person name="Monica P."/>
            <person name="Olivier J."/>
            <person name="Enrico T."/>
            <person name="Nicola S."/>
        </authorList>
    </citation>
    <scope>NUCLEOTIDE SEQUENCE [LARGE SCALE GENOMIC DNA]</scope>
    <source>
        <strain evidence="1 2">DSM 45394</strain>
    </source>
</reference>
<dbReference type="AlphaFoldDB" id="A0A1X1YAK6"/>
<gene>
    <name evidence="1" type="ORF">AWC16_20090</name>
</gene>